<dbReference type="InterPro" id="IPR052917">
    <property type="entry name" value="Stress-Dev_Protein"/>
</dbReference>
<dbReference type="EMBL" id="CP051680">
    <property type="protein sequence ID" value="QJD88176.1"/>
    <property type="molecule type" value="Genomic_DNA"/>
</dbReference>
<dbReference type="InterPro" id="IPR012349">
    <property type="entry name" value="Split_barrel_FMN-bd"/>
</dbReference>
<evidence type="ECO:0000313" key="3">
    <source>
        <dbReference type="Proteomes" id="UP000502248"/>
    </source>
</evidence>
<accession>A0A7Z2ZQ58</accession>
<evidence type="ECO:0000313" key="2">
    <source>
        <dbReference type="EMBL" id="QJD88176.1"/>
    </source>
</evidence>
<dbReference type="PANTHER" id="PTHR34818:SF1">
    <property type="entry name" value="PROTEIN BLI-3"/>
    <property type="match status" value="1"/>
</dbReference>
<dbReference type="Gene3D" id="2.30.110.10">
    <property type="entry name" value="Electron Transport, Fmn-binding Protein, Chain A"/>
    <property type="match status" value="1"/>
</dbReference>
<evidence type="ECO:0000259" key="1">
    <source>
        <dbReference type="Pfam" id="PF01243"/>
    </source>
</evidence>
<organism evidence="2 3">
    <name type="scientific">Cohnella herbarum</name>
    <dbReference type="NCBI Taxonomy" id="2728023"/>
    <lineage>
        <taxon>Bacteria</taxon>
        <taxon>Bacillati</taxon>
        <taxon>Bacillota</taxon>
        <taxon>Bacilli</taxon>
        <taxon>Bacillales</taxon>
        <taxon>Paenibacillaceae</taxon>
        <taxon>Cohnella</taxon>
    </lineage>
</organism>
<dbReference type="PANTHER" id="PTHR34818">
    <property type="entry name" value="PROTEIN BLI-3"/>
    <property type="match status" value="1"/>
</dbReference>
<sequence>MGELIHMTQQELESKIMKALDTHRIAAFATIEGNRPKARYMAVFHDGLKIYLASDRQTHKVEELKENPNVYLLLGYDGNWPKEVVEIQGSAEVTKNDSLREKFWSEEFKRWFDGPNDPNYVILEISPSRIEYTGEDRERQVWNA</sequence>
<dbReference type="InterPro" id="IPR011576">
    <property type="entry name" value="Pyridox_Oxase_N"/>
</dbReference>
<dbReference type="Pfam" id="PF01243">
    <property type="entry name" value="PNPOx_N"/>
    <property type="match status" value="1"/>
</dbReference>
<name>A0A7Z2ZQ58_9BACL</name>
<gene>
    <name evidence="2" type="ORF">HH215_15585</name>
</gene>
<dbReference type="Proteomes" id="UP000502248">
    <property type="component" value="Chromosome"/>
</dbReference>
<protein>
    <submittedName>
        <fullName evidence="2">Pyridoxamine 5'-phosphate oxidase family protein</fullName>
    </submittedName>
</protein>
<proteinExistence type="predicted"/>
<dbReference type="AlphaFoldDB" id="A0A7Z2ZQ58"/>
<reference evidence="2 3" key="1">
    <citation type="submission" date="2020-04" db="EMBL/GenBank/DDBJ databases">
        <title>Genome sequencing of novel species.</title>
        <authorList>
            <person name="Heo J."/>
            <person name="Kim S.-J."/>
            <person name="Kim J.-S."/>
            <person name="Hong S.-B."/>
            <person name="Kwon S.-W."/>
        </authorList>
    </citation>
    <scope>NUCLEOTIDE SEQUENCE [LARGE SCALE GENOMIC DNA]</scope>
    <source>
        <strain evidence="2 3">MFER-1</strain>
    </source>
</reference>
<dbReference type="KEGG" id="cheb:HH215_15585"/>
<keyword evidence="3" id="KW-1185">Reference proteome</keyword>
<feature type="domain" description="Pyridoxamine 5'-phosphate oxidase N-terminal" evidence="1">
    <location>
        <begin position="13"/>
        <end position="133"/>
    </location>
</feature>
<dbReference type="SUPFAM" id="SSF50475">
    <property type="entry name" value="FMN-binding split barrel"/>
    <property type="match status" value="1"/>
</dbReference>